<gene>
    <name evidence="2" type="ORF">K1X15_00400</name>
</gene>
<proteinExistence type="predicted"/>
<feature type="signal peptide" evidence="1">
    <location>
        <begin position="1"/>
        <end position="23"/>
    </location>
</feature>
<feature type="chain" id="PRO_5046327481" evidence="1">
    <location>
        <begin position="24"/>
        <end position="221"/>
    </location>
</feature>
<accession>A0ABX8WJD8</accession>
<organism evidence="2 3">
    <name type="scientific">Devosia salina</name>
    <dbReference type="NCBI Taxonomy" id="2860336"/>
    <lineage>
        <taxon>Bacteria</taxon>
        <taxon>Pseudomonadati</taxon>
        <taxon>Pseudomonadota</taxon>
        <taxon>Alphaproteobacteria</taxon>
        <taxon>Hyphomicrobiales</taxon>
        <taxon>Devosiaceae</taxon>
        <taxon>Devosia</taxon>
    </lineage>
</organism>
<evidence type="ECO:0000313" key="3">
    <source>
        <dbReference type="Proteomes" id="UP000825799"/>
    </source>
</evidence>
<keyword evidence="3" id="KW-1185">Reference proteome</keyword>
<protein>
    <submittedName>
        <fullName evidence="2">Uncharacterized protein</fullName>
    </submittedName>
</protein>
<evidence type="ECO:0000256" key="1">
    <source>
        <dbReference type="SAM" id="SignalP"/>
    </source>
</evidence>
<keyword evidence="1" id="KW-0732">Signal</keyword>
<reference evidence="2 3" key="1">
    <citation type="submission" date="2021-08" db="EMBL/GenBank/DDBJ databases">
        <title>Devosia salina sp. nov., isolated from the South China Sea sediment.</title>
        <authorList>
            <person name="Zhou Z."/>
        </authorList>
    </citation>
    <scope>NUCLEOTIDE SEQUENCE [LARGE SCALE GENOMIC DNA]</scope>
    <source>
        <strain evidence="2 3">SCS-3</strain>
    </source>
</reference>
<evidence type="ECO:0000313" key="2">
    <source>
        <dbReference type="EMBL" id="QYO77106.1"/>
    </source>
</evidence>
<name>A0ABX8WJD8_9HYPH</name>
<dbReference type="Proteomes" id="UP000825799">
    <property type="component" value="Chromosome"/>
</dbReference>
<dbReference type="EMBL" id="CP080590">
    <property type="protein sequence ID" value="QYO77106.1"/>
    <property type="molecule type" value="Genomic_DNA"/>
</dbReference>
<dbReference type="RefSeq" id="WP_220305568.1">
    <property type="nucleotide sequence ID" value="NZ_CP080590.1"/>
</dbReference>
<sequence>MSLMKHVPAALAASVLAMAPAMAQGTAALPFTSENGKLVLETMGQRLTLPLPSWAADAEDIEALAETSTARFVEEDNQAHLEIYRRGEGEAFWSTLYGARISNQADMNLVDFRELVINVYAQACQPETVALFQLEPDGTDQLPPLGYVCGAYLDSFTDFAGQGEVMVVGFYKSAKGVGMVYQEWRGDAFDATNPASWPVPGNVVEEHMARLASEVTLSVAD</sequence>